<keyword evidence="2" id="KW-1185">Reference proteome</keyword>
<name>A0A0U4J7R8_9CAUD</name>
<organism evidence="1 2">
    <name type="scientific">Gordonia phage Howe</name>
    <dbReference type="NCBI Taxonomy" id="1777061"/>
    <lineage>
        <taxon>Viruses</taxon>
        <taxon>Duplodnaviria</taxon>
        <taxon>Heunggongvirae</taxon>
        <taxon>Uroviricota</taxon>
        <taxon>Caudoviricetes</taxon>
        <taxon>Howevirus</taxon>
        <taxon>Howevirus howe</taxon>
    </lineage>
</organism>
<dbReference type="GeneID" id="77930782"/>
<gene>
    <name evidence="1" type="primary">67</name>
    <name evidence="1" type="ORF">PBI_HOWE_67</name>
</gene>
<dbReference type="Gene3D" id="3.40.91.30">
    <property type="match status" value="1"/>
</dbReference>
<accession>A0A0U4J7R8</accession>
<sequence length="198" mass="22680">MTAALETRYAGCRFRSRLEARWATYFDHLAIRWQYEPQGLQVQDQLGLADETEWAYLPDFWLPELQMWAEVKGSWGDEEARRFLSAAAHLSTSGHDIMLLPPMPRINGDKFPSLGVFHLEEDALSEYAWHPHCGVDVAPYMHHMRVVACPGRMDCTATDLLGFWRWRMRGPNTPVSVLGHIRALEAARSARFEHGEVG</sequence>
<reference evidence="1 2" key="1">
    <citation type="submission" date="2015-12" db="EMBL/GenBank/DDBJ databases">
        <authorList>
            <person name="Pope W.H."/>
            <person name="Montgomery M.T."/>
            <person name="Garlena R.A."/>
            <person name="Russell D.A."/>
            <person name="Jacobs-Sera D."/>
            <person name="Hendrix R.W."/>
            <person name="Hatfull G.F."/>
        </authorList>
    </citation>
    <scope>NUCLEOTIDE SEQUENCE [LARGE SCALE GENOMIC DNA]</scope>
</reference>
<dbReference type="Proteomes" id="UP000221715">
    <property type="component" value="Genome"/>
</dbReference>
<evidence type="ECO:0000313" key="2">
    <source>
        <dbReference type="Proteomes" id="UP000221715"/>
    </source>
</evidence>
<dbReference type="RefSeq" id="YP_010654928.1">
    <property type="nucleotide sequence ID" value="NC_070817.1"/>
</dbReference>
<evidence type="ECO:0008006" key="3">
    <source>
        <dbReference type="Google" id="ProtNLM"/>
    </source>
</evidence>
<dbReference type="EMBL" id="KU252585">
    <property type="protein sequence ID" value="ALY07701.1"/>
    <property type="molecule type" value="Genomic_DNA"/>
</dbReference>
<proteinExistence type="predicted"/>
<evidence type="ECO:0000313" key="1">
    <source>
        <dbReference type="EMBL" id="ALY07701.1"/>
    </source>
</evidence>
<protein>
    <recommendedName>
        <fullName evidence="3">Holliday junction resolvase</fullName>
    </recommendedName>
</protein>
<dbReference type="KEGG" id="vg:77930782"/>